<dbReference type="InterPro" id="IPR016181">
    <property type="entry name" value="Acyl_CoA_acyltransferase"/>
</dbReference>
<keyword evidence="2" id="KW-0012">Acyltransferase</keyword>
<dbReference type="GO" id="GO:0005737">
    <property type="term" value="C:cytoplasm"/>
    <property type="evidence" value="ECO:0007669"/>
    <property type="project" value="TreeGrafter"/>
</dbReference>
<protein>
    <recommendedName>
        <fullName evidence="3">N-acetyltransferase domain-containing protein</fullName>
    </recommendedName>
</protein>
<evidence type="ECO:0000256" key="1">
    <source>
        <dbReference type="ARBA" id="ARBA00022679"/>
    </source>
</evidence>
<dbReference type="GO" id="GO:0008080">
    <property type="term" value="F:N-acetyltransferase activity"/>
    <property type="evidence" value="ECO:0007669"/>
    <property type="project" value="InterPro"/>
</dbReference>
<name>A0A0F8VPI9_9ZZZZ</name>
<dbReference type="AlphaFoldDB" id="A0A0F8VPI9"/>
<proteinExistence type="predicted"/>
<dbReference type="EMBL" id="LAZR01070023">
    <property type="protein sequence ID" value="KKK46242.1"/>
    <property type="molecule type" value="Genomic_DNA"/>
</dbReference>
<evidence type="ECO:0000259" key="3">
    <source>
        <dbReference type="PROSITE" id="PS51186"/>
    </source>
</evidence>
<dbReference type="InterPro" id="IPR000182">
    <property type="entry name" value="GNAT_dom"/>
</dbReference>
<organism evidence="4">
    <name type="scientific">marine sediment metagenome</name>
    <dbReference type="NCBI Taxonomy" id="412755"/>
    <lineage>
        <taxon>unclassified sequences</taxon>
        <taxon>metagenomes</taxon>
        <taxon>ecological metagenomes</taxon>
    </lineage>
</organism>
<dbReference type="PROSITE" id="PS51186">
    <property type="entry name" value="GNAT"/>
    <property type="match status" value="1"/>
</dbReference>
<evidence type="ECO:0000256" key="2">
    <source>
        <dbReference type="ARBA" id="ARBA00023315"/>
    </source>
</evidence>
<dbReference type="Gene3D" id="3.40.630.30">
    <property type="match status" value="1"/>
</dbReference>
<feature type="domain" description="N-acetyltransferase" evidence="3">
    <location>
        <begin position="5"/>
        <end position="135"/>
    </location>
</feature>
<reference evidence="4" key="1">
    <citation type="journal article" date="2015" name="Nature">
        <title>Complex archaea that bridge the gap between prokaryotes and eukaryotes.</title>
        <authorList>
            <person name="Spang A."/>
            <person name="Saw J.H."/>
            <person name="Jorgensen S.L."/>
            <person name="Zaremba-Niedzwiedzka K."/>
            <person name="Martijn J."/>
            <person name="Lind A.E."/>
            <person name="van Eijk R."/>
            <person name="Schleper C."/>
            <person name="Guy L."/>
            <person name="Ettema T.J."/>
        </authorList>
    </citation>
    <scope>NUCLEOTIDE SEQUENCE</scope>
</reference>
<gene>
    <name evidence="4" type="ORF">LCGC14_3164180</name>
</gene>
<accession>A0A0F8VPI9</accession>
<comment type="caution">
    <text evidence="4">The sequence shown here is derived from an EMBL/GenBank/DDBJ whole genome shotgun (WGS) entry which is preliminary data.</text>
</comment>
<dbReference type="PANTHER" id="PTHR43626:SF4">
    <property type="entry name" value="GCN5-RELATED N-ACETYLTRANSFERASE 2, CHLOROPLASTIC"/>
    <property type="match status" value="1"/>
</dbReference>
<keyword evidence="1" id="KW-0808">Transferase</keyword>
<dbReference type="Pfam" id="PF00583">
    <property type="entry name" value="Acetyltransf_1"/>
    <property type="match status" value="1"/>
</dbReference>
<dbReference type="InterPro" id="IPR045039">
    <property type="entry name" value="NSI-like"/>
</dbReference>
<sequence>MNSAITYRFDKGIPICAWLTFFRECGYNRKWEGKHNAEAAIEYAWLVITAWDGEKAVGTVTVYSDGVNSAIIDDLVVHPNYRSQGIGSTLIKSALDRILSLGLTVQLYPIPGRESFFARFGFRVQPKATVMDWFE</sequence>
<evidence type="ECO:0000313" key="4">
    <source>
        <dbReference type="EMBL" id="KKK46242.1"/>
    </source>
</evidence>
<dbReference type="PANTHER" id="PTHR43626">
    <property type="entry name" value="ACYL-COA N-ACYLTRANSFERASE"/>
    <property type="match status" value="1"/>
</dbReference>
<dbReference type="SUPFAM" id="SSF55729">
    <property type="entry name" value="Acyl-CoA N-acyltransferases (Nat)"/>
    <property type="match status" value="1"/>
</dbReference>
<dbReference type="CDD" id="cd04301">
    <property type="entry name" value="NAT_SF"/>
    <property type="match status" value="1"/>
</dbReference>